<reference evidence="1" key="1">
    <citation type="submission" date="2020-11" db="EMBL/GenBank/DDBJ databases">
        <authorList>
            <consortium name="DOE Joint Genome Institute"/>
            <person name="Ahrendt S."/>
            <person name="Riley R."/>
            <person name="Andreopoulos W."/>
            <person name="Labutti K."/>
            <person name="Pangilinan J."/>
            <person name="Ruiz-Duenas F.J."/>
            <person name="Barrasa J.M."/>
            <person name="Sanchez-Garcia M."/>
            <person name="Camarero S."/>
            <person name="Miyauchi S."/>
            <person name="Serrano A."/>
            <person name="Linde D."/>
            <person name="Babiker R."/>
            <person name="Drula E."/>
            <person name="Ayuso-Fernandez I."/>
            <person name="Pacheco R."/>
            <person name="Padilla G."/>
            <person name="Ferreira P."/>
            <person name="Barriuso J."/>
            <person name="Kellner H."/>
            <person name="Castanera R."/>
            <person name="Alfaro M."/>
            <person name="Ramirez L."/>
            <person name="Pisabarro A.G."/>
            <person name="Kuo A."/>
            <person name="Tritt A."/>
            <person name="Lipzen A."/>
            <person name="He G."/>
            <person name="Yan M."/>
            <person name="Ng V."/>
            <person name="Cullen D."/>
            <person name="Martin F."/>
            <person name="Rosso M.-N."/>
            <person name="Henrissat B."/>
            <person name="Hibbett D."/>
            <person name="Martinez A.T."/>
            <person name="Grigoriev I.V."/>
        </authorList>
    </citation>
    <scope>NUCLEOTIDE SEQUENCE</scope>
    <source>
        <strain evidence="1">MF-IS2</strain>
    </source>
</reference>
<keyword evidence="2" id="KW-1185">Reference proteome</keyword>
<evidence type="ECO:0000313" key="2">
    <source>
        <dbReference type="Proteomes" id="UP000807342"/>
    </source>
</evidence>
<gene>
    <name evidence="1" type="ORF">P691DRAFT_780247</name>
</gene>
<dbReference type="Proteomes" id="UP000807342">
    <property type="component" value="Unassembled WGS sequence"/>
</dbReference>
<protein>
    <submittedName>
        <fullName evidence="1">Uncharacterized protein</fullName>
    </submittedName>
</protein>
<dbReference type="AlphaFoldDB" id="A0A9P5WX40"/>
<comment type="caution">
    <text evidence="1">The sequence shown here is derived from an EMBL/GenBank/DDBJ whole genome shotgun (WGS) entry which is preliminary data.</text>
</comment>
<dbReference type="EMBL" id="MU154262">
    <property type="protein sequence ID" value="KAF9439451.1"/>
    <property type="molecule type" value="Genomic_DNA"/>
</dbReference>
<sequence>MFEDFDHEATELDIECLTRIFGELTDNFSAGITLYWDYLPPQGDPYDIQTNIEDQHDRVYAAAMDSFWTLFDRGKAVPIRYLKLFDMDSFANFMEDLDNNIFSEKNRRKFLEHNVLLEIPLGILDTNRILQRTSSRVLFKYMRLEVEDSPLDSASMDESGIVGYVPHHSLLVDDSRVEWNDDNIGNDRRFGYATLEFTRDILKQGQIRSPDHPVVAYIDGLNIGWILYEYTDPRDDRAEWRLTIPYAFPSETGIESL</sequence>
<evidence type="ECO:0000313" key="1">
    <source>
        <dbReference type="EMBL" id="KAF9439451.1"/>
    </source>
</evidence>
<accession>A0A9P5WX40</accession>
<proteinExistence type="predicted"/>
<name>A0A9P5WX40_9AGAR</name>
<organism evidence="1 2">
    <name type="scientific">Macrolepiota fuliginosa MF-IS2</name>
    <dbReference type="NCBI Taxonomy" id="1400762"/>
    <lineage>
        <taxon>Eukaryota</taxon>
        <taxon>Fungi</taxon>
        <taxon>Dikarya</taxon>
        <taxon>Basidiomycota</taxon>
        <taxon>Agaricomycotina</taxon>
        <taxon>Agaricomycetes</taxon>
        <taxon>Agaricomycetidae</taxon>
        <taxon>Agaricales</taxon>
        <taxon>Agaricineae</taxon>
        <taxon>Agaricaceae</taxon>
        <taxon>Macrolepiota</taxon>
    </lineage>
</organism>